<comment type="caution">
    <text evidence="1">The sequence shown here is derived from an EMBL/GenBank/DDBJ whole genome shotgun (WGS) entry which is preliminary data.</text>
</comment>
<keyword evidence="2" id="KW-1185">Reference proteome</keyword>
<dbReference type="RefSeq" id="WP_323325549.1">
    <property type="nucleotide sequence ID" value="NZ_JAYFSI010000001.1"/>
</dbReference>
<gene>
    <name evidence="1" type="ORF">VA596_10685</name>
</gene>
<dbReference type="Pfam" id="PF19686">
    <property type="entry name" value="DUF6188"/>
    <property type="match status" value="1"/>
</dbReference>
<dbReference type="InterPro" id="IPR046179">
    <property type="entry name" value="DUF6188"/>
</dbReference>
<evidence type="ECO:0000313" key="1">
    <source>
        <dbReference type="EMBL" id="MEA5360003.1"/>
    </source>
</evidence>
<organism evidence="1 2">
    <name type="scientific">Amycolatopsis heterodermiae</name>
    <dbReference type="NCBI Taxonomy" id="3110235"/>
    <lineage>
        <taxon>Bacteria</taxon>
        <taxon>Bacillati</taxon>
        <taxon>Actinomycetota</taxon>
        <taxon>Actinomycetes</taxon>
        <taxon>Pseudonocardiales</taxon>
        <taxon>Pseudonocardiaceae</taxon>
        <taxon>Amycolatopsis</taxon>
    </lineage>
</organism>
<protein>
    <submittedName>
        <fullName evidence="1">DUF6188 family protein</fullName>
    </submittedName>
</protein>
<sequence>MTRSGGAVKVPEELVGCAVRRTAFDFQVRLELVDQPVGEDARVEAELVVETSFRVRDAEGRCHDLTPATGTALAPVLALFGRTVTAVRLRSGSLVLTFDDGAELSAWPDPAYESWWLTGHGVEPILVGPGEAN</sequence>
<dbReference type="Proteomes" id="UP001304298">
    <property type="component" value="Unassembled WGS sequence"/>
</dbReference>
<reference evidence="1 2" key="1">
    <citation type="submission" date="2023-12" db="EMBL/GenBank/DDBJ databases">
        <title>Amycolatopsis sp. V23-08.</title>
        <authorList>
            <person name="Somphong A."/>
        </authorList>
    </citation>
    <scope>NUCLEOTIDE SEQUENCE [LARGE SCALE GENOMIC DNA]</scope>
    <source>
        <strain evidence="1 2">V23-08</strain>
    </source>
</reference>
<proteinExistence type="predicted"/>
<name>A0ABU5R1G1_9PSEU</name>
<accession>A0ABU5R1G1</accession>
<dbReference type="EMBL" id="JAYFSI010000001">
    <property type="protein sequence ID" value="MEA5360003.1"/>
    <property type="molecule type" value="Genomic_DNA"/>
</dbReference>
<evidence type="ECO:0000313" key="2">
    <source>
        <dbReference type="Proteomes" id="UP001304298"/>
    </source>
</evidence>